<sequence length="87" mass="9140">MQAECLTITPDEADPLTWRHPAEGAAALGDEDEPGVAGQVARGVEVDHSIVVQGIDGPGRHLDLLHPREPSLDDELGAILLRGEADG</sequence>
<protein>
    <submittedName>
        <fullName evidence="1">Unannotated protein</fullName>
    </submittedName>
</protein>
<organism evidence="1">
    <name type="scientific">freshwater metagenome</name>
    <dbReference type="NCBI Taxonomy" id="449393"/>
    <lineage>
        <taxon>unclassified sequences</taxon>
        <taxon>metagenomes</taxon>
        <taxon>ecological metagenomes</taxon>
    </lineage>
</organism>
<name>A0A6J7P4K9_9ZZZZ</name>
<accession>A0A6J7P4K9</accession>
<dbReference type="AlphaFoldDB" id="A0A6J7P4K9"/>
<evidence type="ECO:0000313" key="1">
    <source>
        <dbReference type="EMBL" id="CAB4996964.1"/>
    </source>
</evidence>
<proteinExistence type="predicted"/>
<reference evidence="1" key="1">
    <citation type="submission" date="2020-05" db="EMBL/GenBank/DDBJ databases">
        <authorList>
            <person name="Chiriac C."/>
            <person name="Salcher M."/>
            <person name="Ghai R."/>
            <person name="Kavagutti S V."/>
        </authorList>
    </citation>
    <scope>NUCLEOTIDE SEQUENCE</scope>
</reference>
<gene>
    <name evidence="1" type="ORF">UFOPK3957_01345</name>
</gene>
<dbReference type="EMBL" id="CAFBOM010000244">
    <property type="protein sequence ID" value="CAB4996964.1"/>
    <property type="molecule type" value="Genomic_DNA"/>
</dbReference>